<keyword evidence="5 7" id="KW-0694">RNA-binding</keyword>
<evidence type="ECO:0000313" key="11">
    <source>
        <dbReference type="Proteomes" id="UP000053820"/>
    </source>
</evidence>
<dbReference type="PROSITE" id="PS50102">
    <property type="entry name" value="RRM"/>
    <property type="match status" value="1"/>
</dbReference>
<dbReference type="PANTHER" id="PTHR23236:SF25">
    <property type="entry name" value="RNA-BINDING PROTEIN 34"/>
    <property type="match status" value="1"/>
</dbReference>
<dbReference type="SUPFAM" id="SSF54928">
    <property type="entry name" value="RNA-binding domain, RBD"/>
    <property type="match status" value="1"/>
</dbReference>
<comment type="subcellular location">
    <subcellularLocation>
        <location evidence="2">Nucleus</location>
        <location evidence="2">Nucleolus</location>
    </subcellularLocation>
</comment>
<feature type="region of interest" description="Disordered" evidence="8">
    <location>
        <begin position="401"/>
        <end position="460"/>
    </location>
</feature>
<dbReference type="InterPro" id="IPR035979">
    <property type="entry name" value="RBD_domain_sf"/>
</dbReference>
<dbReference type="GO" id="GO:0019843">
    <property type="term" value="F:rRNA binding"/>
    <property type="evidence" value="ECO:0007669"/>
    <property type="project" value="TreeGrafter"/>
</dbReference>
<dbReference type="SMART" id="SM00360">
    <property type="entry name" value="RRM"/>
    <property type="match status" value="1"/>
</dbReference>
<evidence type="ECO:0000313" key="10">
    <source>
        <dbReference type="EMBL" id="KIJ64663.1"/>
    </source>
</evidence>
<feature type="region of interest" description="Disordered" evidence="8">
    <location>
        <begin position="1"/>
        <end position="48"/>
    </location>
</feature>
<sequence>ESADEEDGPPTLVHETLRKDGASSKKRKTGGRKEKYVPTDETEEKRNARTIFIGNLSPEVAQKRPLQKQLHRHILSLVPAAKIESTRYRSVAFQTPTSKLPSEHEDGKNNKTTRQHDRDRASSWRDTKTAEDPATTDEKKFLTPSQKKKIAFINHDLHSSADSVHAYIVFAYPQPAESRPANLPPPPPVMDPIEATRLAVEKANGTMFLNRMLRVDYVTRITLAGVSSDAAPTSAVGDPKLTIFVGNLDFASKEEDLRVFFEGVVSAERGPPSAELSQDGEKLEFWVTRVRMIRDKDTQLGKGFAYVQFADRTCVDEILALDQGKLKFAKRKLRVQRCKTTPGASAVKGTSPVKTPQATGRTPVPVVPKGDPSLGEKLASLSKEERKQAKAADADRLARRMAKKKARIALAKQGVSVQGKERERVRKTGLAKKAGAAPPKKASKGRVRSEKSIAKRNLKK</sequence>
<feature type="compositionally biased region" description="Basic and acidic residues" evidence="8">
    <location>
        <begin position="101"/>
        <end position="141"/>
    </location>
</feature>
<dbReference type="Proteomes" id="UP000053820">
    <property type="component" value="Unassembled WGS sequence"/>
</dbReference>
<dbReference type="HOGENOM" id="CLU_018832_0_0_1"/>
<proteinExistence type="inferred from homology"/>
<dbReference type="GO" id="GO:0000463">
    <property type="term" value="P:maturation of LSU-rRNA from tricistronic rRNA transcript (SSU-rRNA, 5.8S rRNA, LSU-rRNA)"/>
    <property type="evidence" value="ECO:0007669"/>
    <property type="project" value="TreeGrafter"/>
</dbReference>
<evidence type="ECO:0000256" key="2">
    <source>
        <dbReference type="ARBA" id="ARBA00004604"/>
    </source>
</evidence>
<dbReference type="GO" id="GO:0005730">
    <property type="term" value="C:nucleolus"/>
    <property type="evidence" value="ECO:0007669"/>
    <property type="project" value="UniProtKB-SubCell"/>
</dbReference>
<evidence type="ECO:0000256" key="3">
    <source>
        <dbReference type="ARBA" id="ARBA00007077"/>
    </source>
</evidence>
<reference evidence="10 11" key="1">
    <citation type="submission" date="2014-04" db="EMBL/GenBank/DDBJ databases">
        <title>Evolutionary Origins and Diversification of the Mycorrhizal Mutualists.</title>
        <authorList>
            <consortium name="DOE Joint Genome Institute"/>
            <consortium name="Mycorrhizal Genomics Consortium"/>
            <person name="Kohler A."/>
            <person name="Kuo A."/>
            <person name="Nagy L.G."/>
            <person name="Floudas D."/>
            <person name="Copeland A."/>
            <person name="Barry K.W."/>
            <person name="Cichocki N."/>
            <person name="Veneault-Fourrey C."/>
            <person name="LaButti K."/>
            <person name="Lindquist E.A."/>
            <person name="Lipzen A."/>
            <person name="Lundell T."/>
            <person name="Morin E."/>
            <person name="Murat C."/>
            <person name="Riley R."/>
            <person name="Ohm R."/>
            <person name="Sun H."/>
            <person name="Tunlid A."/>
            <person name="Henrissat B."/>
            <person name="Grigoriev I.V."/>
            <person name="Hibbett D.S."/>
            <person name="Martin F."/>
        </authorList>
    </citation>
    <scope>NUCLEOTIDE SEQUENCE [LARGE SCALE GENOMIC DNA]</scope>
    <source>
        <strain evidence="10 11">MD-312</strain>
    </source>
</reference>
<dbReference type="Gene3D" id="3.30.70.330">
    <property type="match status" value="1"/>
</dbReference>
<evidence type="ECO:0000256" key="1">
    <source>
        <dbReference type="ARBA" id="ARBA00002475"/>
    </source>
</evidence>
<dbReference type="OrthoDB" id="442677at2759"/>
<keyword evidence="11" id="KW-1185">Reference proteome</keyword>
<feature type="region of interest" description="Disordered" evidence="8">
    <location>
        <begin position="342"/>
        <end position="375"/>
    </location>
</feature>
<keyword evidence="6" id="KW-0539">Nucleus</keyword>
<comment type="function">
    <text evidence="1">Involved in pre-25S rRNA processing.</text>
</comment>
<feature type="non-terminal residue" evidence="10">
    <location>
        <position position="1"/>
    </location>
</feature>
<dbReference type="InterPro" id="IPR012677">
    <property type="entry name" value="Nucleotide-bd_a/b_plait_sf"/>
</dbReference>
<feature type="compositionally biased region" description="Basic and acidic residues" evidence="8">
    <location>
        <begin position="31"/>
        <end position="47"/>
    </location>
</feature>
<protein>
    <recommendedName>
        <fullName evidence="4">Nucleolar protein 12</fullName>
    </recommendedName>
</protein>
<evidence type="ECO:0000256" key="4">
    <source>
        <dbReference type="ARBA" id="ARBA00015520"/>
    </source>
</evidence>
<feature type="region of interest" description="Disordered" evidence="8">
    <location>
        <begin position="93"/>
        <end position="141"/>
    </location>
</feature>
<evidence type="ECO:0000256" key="7">
    <source>
        <dbReference type="PROSITE-ProRule" id="PRU00176"/>
    </source>
</evidence>
<organism evidence="10 11">
    <name type="scientific">Hydnomerulius pinastri MD-312</name>
    <dbReference type="NCBI Taxonomy" id="994086"/>
    <lineage>
        <taxon>Eukaryota</taxon>
        <taxon>Fungi</taxon>
        <taxon>Dikarya</taxon>
        <taxon>Basidiomycota</taxon>
        <taxon>Agaricomycotina</taxon>
        <taxon>Agaricomycetes</taxon>
        <taxon>Agaricomycetidae</taxon>
        <taxon>Boletales</taxon>
        <taxon>Boletales incertae sedis</taxon>
        <taxon>Leucogyrophana</taxon>
    </lineage>
</organism>
<feature type="compositionally biased region" description="Low complexity" evidence="8">
    <location>
        <begin position="431"/>
        <end position="440"/>
    </location>
</feature>
<dbReference type="PANTHER" id="PTHR23236">
    <property type="entry name" value="EUKARYOTIC TRANSLATION INITIATION FACTOR 4B/4H"/>
    <property type="match status" value="1"/>
</dbReference>
<evidence type="ECO:0000256" key="5">
    <source>
        <dbReference type="ARBA" id="ARBA00022884"/>
    </source>
</evidence>
<accession>A0A0C9W9Z4</accession>
<dbReference type="InterPro" id="IPR000504">
    <property type="entry name" value="RRM_dom"/>
</dbReference>
<name>A0A0C9W9Z4_9AGAM</name>
<gene>
    <name evidence="10" type="ORF">HYDPIDRAFT_90009</name>
</gene>
<evidence type="ECO:0000256" key="8">
    <source>
        <dbReference type="SAM" id="MobiDB-lite"/>
    </source>
</evidence>
<evidence type="ECO:0000259" key="9">
    <source>
        <dbReference type="PROSITE" id="PS50102"/>
    </source>
</evidence>
<dbReference type="AlphaFoldDB" id="A0A0C9W9Z4"/>
<evidence type="ECO:0000256" key="6">
    <source>
        <dbReference type="ARBA" id="ARBA00023242"/>
    </source>
</evidence>
<comment type="similarity">
    <text evidence="3">Belongs to the RRM RBM34 family.</text>
</comment>
<dbReference type="EMBL" id="KN839846">
    <property type="protein sequence ID" value="KIJ64663.1"/>
    <property type="molecule type" value="Genomic_DNA"/>
</dbReference>
<feature type="domain" description="RRM" evidence="9">
    <location>
        <begin position="241"/>
        <end position="340"/>
    </location>
</feature>